<comment type="caution">
    <text evidence="1">The sequence shown here is derived from an EMBL/GenBank/DDBJ whole genome shotgun (WGS) entry which is preliminary data.</text>
</comment>
<name>A0AAX2SI84_KOCRH</name>
<evidence type="ECO:0000313" key="2">
    <source>
        <dbReference type="Proteomes" id="UP000298017"/>
    </source>
</evidence>
<organism evidence="1 2">
    <name type="scientific">Kocuria rhizophila</name>
    <dbReference type="NCBI Taxonomy" id="72000"/>
    <lineage>
        <taxon>Bacteria</taxon>
        <taxon>Bacillati</taxon>
        <taxon>Actinomycetota</taxon>
        <taxon>Actinomycetes</taxon>
        <taxon>Micrococcales</taxon>
        <taxon>Micrococcaceae</taxon>
        <taxon>Kocuria</taxon>
    </lineage>
</organism>
<evidence type="ECO:0000313" key="1">
    <source>
        <dbReference type="EMBL" id="TFI03385.1"/>
    </source>
</evidence>
<sequence length="128" mass="12850">MIEFIGLGLLLLVPIIYLVITVSRVQAGSFAVVAAAEQAGQAISVAQAEDLNRAGVHDLAAVAAQDHGFAPQDLAVTVSCSDGSCASPGAVATVHASLTVQLPGMPGFLTATVATLTSDVTVVSGRYS</sequence>
<dbReference type="Proteomes" id="UP000298017">
    <property type="component" value="Unassembled WGS sequence"/>
</dbReference>
<accession>A0AAX2SI84</accession>
<dbReference type="EMBL" id="SPNK01000001">
    <property type="protein sequence ID" value="TFI03385.1"/>
    <property type="molecule type" value="Genomic_DNA"/>
</dbReference>
<protein>
    <recommendedName>
        <fullName evidence="3">Pilus assembly protein TadE</fullName>
    </recommendedName>
</protein>
<gene>
    <name evidence="1" type="ORF">E4P33_01700</name>
</gene>
<keyword evidence="2" id="KW-1185">Reference proteome</keyword>
<proteinExistence type="predicted"/>
<evidence type="ECO:0008006" key="3">
    <source>
        <dbReference type="Google" id="ProtNLM"/>
    </source>
</evidence>
<reference evidence="1 2" key="1">
    <citation type="submission" date="2019-03" db="EMBL/GenBank/DDBJ databases">
        <title>Genome Sequencing and Assembly of Various Microbes Isolated from Alder Root Nodule.</title>
        <authorList>
            <person name="Swanson E."/>
            <person name="Sevigny J.L."/>
            <person name="Pesce C."/>
            <person name="Davis I."/>
            <person name="Kleiner V."/>
            <person name="Tisa L."/>
        </authorList>
    </citation>
    <scope>NUCLEOTIDE SEQUENCE [LARGE SCALE GENOMIC DNA]</scope>
    <source>
        <strain evidence="1 2">4R-31</strain>
    </source>
</reference>
<dbReference type="AlphaFoldDB" id="A0AAX2SI84"/>